<dbReference type="GO" id="GO:0008157">
    <property type="term" value="F:protein phosphatase 1 binding"/>
    <property type="evidence" value="ECO:0007669"/>
    <property type="project" value="TreeGrafter"/>
</dbReference>
<feature type="domain" description="CBM20" evidence="6">
    <location>
        <begin position="977"/>
        <end position="1101"/>
    </location>
</feature>
<evidence type="ECO:0000256" key="4">
    <source>
        <dbReference type="SAM" id="MobiDB-lite"/>
    </source>
</evidence>
<dbReference type="GO" id="GO:0000785">
    <property type="term" value="C:chromatin"/>
    <property type="evidence" value="ECO:0007669"/>
    <property type="project" value="TreeGrafter"/>
</dbReference>
<dbReference type="PROSITE" id="PS51704">
    <property type="entry name" value="GP_PDE"/>
    <property type="match status" value="1"/>
</dbReference>
<keyword evidence="2" id="KW-0378">Hydrolase</keyword>
<dbReference type="InterPro" id="IPR030395">
    <property type="entry name" value="GP_PDE_dom"/>
</dbReference>
<keyword evidence="5" id="KW-0732">Signal</keyword>
<dbReference type="CDD" id="cd08607">
    <property type="entry name" value="GDPD_GDE5"/>
    <property type="match status" value="1"/>
</dbReference>
<comment type="subcellular location">
    <subcellularLocation>
        <location evidence="3">Nucleus</location>
    </subcellularLocation>
</comment>
<feature type="compositionally biased region" description="Basic and acidic residues" evidence="4">
    <location>
        <begin position="250"/>
        <end position="276"/>
    </location>
</feature>
<dbReference type="GO" id="GO:0005634">
    <property type="term" value="C:nucleus"/>
    <property type="evidence" value="ECO:0007669"/>
    <property type="project" value="UniProtKB-SubCell"/>
</dbReference>
<dbReference type="InterPro" id="IPR057506">
    <property type="entry name" value="C2_GPCPD1"/>
</dbReference>
<protein>
    <submittedName>
        <fullName evidence="9">Uncharacterized protein</fullName>
    </submittedName>
</protein>
<proteinExistence type="inferred from homology"/>
<feature type="compositionally biased region" description="Basic and acidic residues" evidence="4">
    <location>
        <begin position="209"/>
        <end position="222"/>
    </location>
</feature>
<feature type="compositionally biased region" description="Basic and acidic residues" evidence="4">
    <location>
        <begin position="571"/>
        <end position="581"/>
    </location>
</feature>
<feature type="region of interest" description="Disordered" evidence="4">
    <location>
        <begin position="245"/>
        <end position="603"/>
    </location>
</feature>
<evidence type="ECO:0000259" key="6">
    <source>
        <dbReference type="PROSITE" id="PS51166"/>
    </source>
</evidence>
<feature type="signal peptide" evidence="5">
    <location>
        <begin position="1"/>
        <end position="25"/>
    </location>
</feature>
<dbReference type="SMART" id="SM01065">
    <property type="entry name" value="CBM_2"/>
    <property type="match status" value="1"/>
</dbReference>
<evidence type="ECO:0000313" key="9">
    <source>
        <dbReference type="EMBL" id="CAH4003725.1"/>
    </source>
</evidence>
<feature type="compositionally biased region" description="Basic and acidic residues" evidence="4">
    <location>
        <begin position="393"/>
        <end position="416"/>
    </location>
</feature>
<dbReference type="InterPro" id="IPR017923">
    <property type="entry name" value="TFIIS_N"/>
</dbReference>
<dbReference type="Pfam" id="PF03009">
    <property type="entry name" value="GDPD"/>
    <property type="match status" value="1"/>
</dbReference>
<dbReference type="InterPro" id="IPR035441">
    <property type="entry name" value="TFIIS/LEDGF_dom_sf"/>
</dbReference>
<feature type="compositionally biased region" description="Basic and acidic residues" evidence="4">
    <location>
        <begin position="350"/>
        <end position="380"/>
    </location>
</feature>
<feature type="region of interest" description="Disordered" evidence="4">
    <location>
        <begin position="191"/>
        <end position="222"/>
    </location>
</feature>
<organism evidence="9 10">
    <name type="scientific">Pieris brassicae</name>
    <name type="common">White butterfly</name>
    <name type="synonym">Large white butterfly</name>
    <dbReference type="NCBI Taxonomy" id="7116"/>
    <lineage>
        <taxon>Eukaryota</taxon>
        <taxon>Metazoa</taxon>
        <taxon>Ecdysozoa</taxon>
        <taxon>Arthropoda</taxon>
        <taxon>Hexapoda</taxon>
        <taxon>Insecta</taxon>
        <taxon>Pterygota</taxon>
        <taxon>Neoptera</taxon>
        <taxon>Endopterygota</taxon>
        <taxon>Lepidoptera</taxon>
        <taxon>Glossata</taxon>
        <taxon>Ditrysia</taxon>
        <taxon>Papilionoidea</taxon>
        <taxon>Pieridae</taxon>
        <taxon>Pierinae</taxon>
        <taxon>Pieris</taxon>
    </lineage>
</organism>
<dbReference type="Gene3D" id="3.20.20.190">
    <property type="entry name" value="Phosphatidylinositol (PI) phosphodiesterase"/>
    <property type="match status" value="1"/>
</dbReference>
<evidence type="ECO:0000256" key="2">
    <source>
        <dbReference type="ARBA" id="ARBA00022801"/>
    </source>
</evidence>
<dbReference type="InterPro" id="IPR002044">
    <property type="entry name" value="CBM20"/>
</dbReference>
<dbReference type="Proteomes" id="UP001152562">
    <property type="component" value="Unassembled WGS sequence"/>
</dbReference>
<dbReference type="Gene3D" id="2.60.40.10">
    <property type="entry name" value="Immunoglobulins"/>
    <property type="match status" value="1"/>
</dbReference>
<dbReference type="InterPro" id="IPR013783">
    <property type="entry name" value="Ig-like_fold"/>
</dbReference>
<dbReference type="PANTHER" id="PTHR46557:SF1">
    <property type="entry name" value="SERINE_THREONINE-PROTEIN PHOSPHATASE 1 REGULATORY SUBUNIT 10"/>
    <property type="match status" value="1"/>
</dbReference>
<dbReference type="PROSITE" id="PS51166">
    <property type="entry name" value="CBM20"/>
    <property type="match status" value="1"/>
</dbReference>
<feature type="chain" id="PRO_5040177334" evidence="5">
    <location>
        <begin position="26"/>
        <end position="1708"/>
    </location>
</feature>
<comment type="similarity">
    <text evidence="1">Belongs to the glycerophosphoryl diester phosphodiesterase family.</text>
</comment>
<dbReference type="FunFam" id="3.20.20.190:FF:000032">
    <property type="entry name" value="Glycerophosphoryl diester phosphodiesterase, putative"/>
    <property type="match status" value="1"/>
</dbReference>
<gene>
    <name evidence="9" type="ORF">PIBRA_LOCUS2790</name>
</gene>
<dbReference type="InterPro" id="IPR013784">
    <property type="entry name" value="Carb-bd-like_fold"/>
</dbReference>
<feature type="compositionally biased region" description="Low complexity" evidence="4">
    <location>
        <begin position="336"/>
        <end position="349"/>
    </location>
</feature>
<reference evidence="9" key="1">
    <citation type="submission" date="2022-05" db="EMBL/GenBank/DDBJ databases">
        <authorList>
            <person name="Okamura Y."/>
        </authorList>
    </citation>
    <scope>NUCLEOTIDE SEQUENCE</scope>
</reference>
<name>A0A9P0T705_PIEBR</name>
<dbReference type="GO" id="GO:0008081">
    <property type="term" value="F:phosphoric diester hydrolase activity"/>
    <property type="evidence" value="ECO:0007669"/>
    <property type="project" value="InterPro"/>
</dbReference>
<dbReference type="PANTHER" id="PTHR46557">
    <property type="entry name" value="SERINE/THREONINE-PROTEIN PHOSPHATASE 1 REGULATORY SUBUNIT 10-RELATED"/>
    <property type="match status" value="1"/>
</dbReference>
<dbReference type="SUPFAM" id="SSF47676">
    <property type="entry name" value="Conserved domain common to transcription factors TFIIS, elongin A, CRSP70"/>
    <property type="match status" value="1"/>
</dbReference>
<feature type="domain" description="TFIIS N-terminal" evidence="7">
    <location>
        <begin position="71"/>
        <end position="145"/>
    </location>
</feature>
<feature type="domain" description="GP-PDE" evidence="8">
    <location>
        <begin position="1291"/>
        <end position="1585"/>
    </location>
</feature>
<dbReference type="GO" id="GO:2001070">
    <property type="term" value="F:starch binding"/>
    <property type="evidence" value="ECO:0007669"/>
    <property type="project" value="InterPro"/>
</dbReference>
<dbReference type="SUPFAM" id="SSF49452">
    <property type="entry name" value="Starch-binding domain-like"/>
    <property type="match status" value="1"/>
</dbReference>
<evidence type="ECO:0000256" key="1">
    <source>
        <dbReference type="ARBA" id="ARBA00007277"/>
    </source>
</evidence>
<dbReference type="SUPFAM" id="SSF51695">
    <property type="entry name" value="PLC-like phosphodiesterases"/>
    <property type="match status" value="1"/>
</dbReference>
<comment type="caution">
    <text evidence="9">The sequence shown here is derived from an EMBL/GenBank/DDBJ whole genome shotgun (WGS) entry which is preliminary data.</text>
</comment>
<feature type="compositionally biased region" description="Basic and acidic residues" evidence="4">
    <location>
        <begin position="306"/>
        <end position="332"/>
    </location>
</feature>
<dbReference type="PROSITE" id="PS51319">
    <property type="entry name" value="TFIIS_N"/>
    <property type="match status" value="1"/>
</dbReference>
<dbReference type="GO" id="GO:0006629">
    <property type="term" value="P:lipid metabolic process"/>
    <property type="evidence" value="ECO:0007669"/>
    <property type="project" value="InterPro"/>
</dbReference>
<evidence type="ECO:0000256" key="3">
    <source>
        <dbReference type="PROSITE-ProRule" id="PRU00649"/>
    </source>
</evidence>
<dbReference type="Pfam" id="PF25329">
    <property type="entry name" value="C2_GDE1"/>
    <property type="match status" value="1"/>
</dbReference>
<dbReference type="GO" id="GO:0072357">
    <property type="term" value="C:PTW/PP1 phosphatase complex"/>
    <property type="evidence" value="ECO:0007669"/>
    <property type="project" value="TreeGrafter"/>
</dbReference>
<accession>A0A9P0T705</accession>
<dbReference type="EMBL" id="CALOZG010000003">
    <property type="protein sequence ID" value="CAH4003725.1"/>
    <property type="molecule type" value="Genomic_DNA"/>
</dbReference>
<evidence type="ECO:0000256" key="5">
    <source>
        <dbReference type="SAM" id="SignalP"/>
    </source>
</evidence>
<keyword evidence="3" id="KW-0539">Nucleus</keyword>
<dbReference type="InterPro" id="IPR017946">
    <property type="entry name" value="PLC-like_Pdiesterase_TIM-brl"/>
</dbReference>
<keyword evidence="10" id="KW-1185">Reference proteome</keyword>
<evidence type="ECO:0000313" key="10">
    <source>
        <dbReference type="Proteomes" id="UP001152562"/>
    </source>
</evidence>
<feature type="region of interest" description="Disordered" evidence="4">
    <location>
        <begin position="924"/>
        <end position="964"/>
    </location>
</feature>
<dbReference type="Pfam" id="PF00686">
    <property type="entry name" value="CBM_20"/>
    <property type="match status" value="1"/>
</dbReference>
<feature type="region of interest" description="Disordered" evidence="4">
    <location>
        <begin position="1676"/>
        <end position="1708"/>
    </location>
</feature>
<feature type="compositionally biased region" description="Basic residues" evidence="4">
    <location>
        <begin position="523"/>
        <end position="532"/>
    </location>
</feature>
<feature type="compositionally biased region" description="Basic and acidic residues" evidence="4">
    <location>
        <begin position="471"/>
        <end position="490"/>
    </location>
</feature>
<evidence type="ECO:0000259" key="7">
    <source>
        <dbReference type="PROSITE" id="PS51319"/>
    </source>
</evidence>
<feature type="compositionally biased region" description="Low complexity" evidence="4">
    <location>
        <begin position="548"/>
        <end position="562"/>
    </location>
</feature>
<evidence type="ECO:0000259" key="8">
    <source>
        <dbReference type="PROSITE" id="PS51704"/>
    </source>
</evidence>
<sequence>MPRMEPLRLLNCLSLLLSPSGGIKCRDVIYTLVELMRKYSKKLVSKCIYIQILKCTDLELLTLFMGCGGWRLVHMWLTESIVAKNWPLVRELLELLLLCPVDIERLKTNNNPKLIKELSKDGNHFDIRVLASKLVEQWLKIVKGEQITPISITDIPGIISNAQQEVSKTEIFETEVKCDIVQDDTVVDKNIENIKPPEEDIPSEPPDNSENHLQVKDEIPEREKEAIPILKLSLKNGKQIISQVHANNSQKEDSPVKEKSKERTKSKDNDKLDRRSSSSSSSSRSKHSSKSSSSSSHDKHKHKSSRHSDSKEKSRDKERDRDKSRHSSDSSKSKHSSSSSSKKSSSSSSRSKDDKSSKQSSDKVKEEKDKIKEEKSKSEKTVPSIHKLGKIPKLSEVKKDKPSISIEVRKPDEPKPKTVKMFNSKFRTHGLEEEIKPPPSRATILSNKKPPPALPPTVSIPKRPSPVHNETPPEKKAKTLDISKIEDKPGAIKLIPPKPKPMVLQESDMFMDALNASATNKKEPKKRKRRTSGSKDGNANDGSPPHTPTITSPSSESKSVPPKFYQDTLDNEDKAKEKTPEDTESSTVPSSDSKMETDEPHTLTVNGLKGVLCYHKRKGPKKSIKWKPESELEEVQYFELDETERVNVTKTFTDMKYLDRIHEREAFEKARNLINDDVMEEKTSWKPLVLINVEGQTPVEYGKNSKEKDIQALREKVTLQPLYFYKSMIPDSPLEPDPETHTYSEPTIIPLEDVTGNQDNVGDFRNMPWPEPKGNAPPNTAINNTNVAPLFPTNIPQFPNGFPGPQFPGMASFAGPPMMPGDWPNGVPPMMPNGMAGQMPTPGMPPGPMPPGNLPPGMMVPPDNMMMGPDMFGAPNPMFPVGPDGFNIQQNMFPVDFNMGGPQGPPGPDGFNGPNNFRGAMRGRGSGGWRGKAATGNWDMSQRGRGGRGGGRKTCVFSDERSRKQRLKIPKRMSVPPPKKQEITSQSWLFSVTVPNILSKEKVFITGSTSELGEWDFKGIVALNHDESTNIWSKSIIIPNTQDVFYRYVLCAINEETNNVTINHWENHIGPRVIKESMLHPIIDSFGDYDGKQNLIRGWLTSQTLVQLKFFNNPLKLKSRLNDRVVQIKVTPVKLSFGVEPHIEDSSLSADTMDNEPPAGVSVEVATLDNDLVLCSLQPQEQFGREYKTNDTLLVNIYAPNPQSIAYLIDFYTYSHRASDEDPPCHIGYTYVLPNMLRPSEGCLELPVTCNIKHRPLGTINFDYLIIQPMEENLNKFEVSYAKHWHPAWTGLEVGHRGLGASFKTKEGNAIRENTIASLKKAAASGADMLEFDVQLSKDMIPVIYHDFHVCISMKRKREVDYSEMLELPVKDLTLEHLQKLKVYHLVEGRNHETLFYDEDLEEHQPFPTLEQTLKSLDEHVGFNIELKWTMELKDGTFELNNPFDMNTYVDKVLEVVLKYASNRRIVFSCFNPDICTMVRYKQNKYPVMFLTIGVSEKYPPYRDPRCLSIPAAVQNAISSDILGIVVHTEDLLRDPTQVKLATDAGLVIFCWGDDNNDRNTIKKLKEMGLHAVIYDKLDQYITKEVKESIFLMEARDSQREIMRLAALDALPPTDSTSVASPCESPRPYLNLAVREKLAERSTVTSLESLASSIEIQDDASDRNLKRNRDIVTNIQKESQVKEQRNSFLGLFPAGDSKGSPKKTRKEN</sequence>